<dbReference type="EMBL" id="LAIR01000001">
    <property type="protein sequence ID" value="KNX39690.1"/>
    <property type="molecule type" value="Genomic_DNA"/>
</dbReference>
<accession>A0A0L6CPV6</accession>
<proteinExistence type="predicted"/>
<evidence type="ECO:0008006" key="3">
    <source>
        <dbReference type="Google" id="ProtNLM"/>
    </source>
</evidence>
<dbReference type="Proteomes" id="UP000037397">
    <property type="component" value="Unassembled WGS sequence"/>
</dbReference>
<sequence>MTDGPRVPADARERQLTFFLALSSPTRIAVIDALKAWGALSDHELGEALVSAGDLAPQARVNLGRVHLQELLRAELIEKFVDEDGVVRYREGPGLAGGINWTDISEDDEELVAAAQEFERVMVERRINRMRWWATARWSRWPRKWSESSIGRDNVVHCTADELRELDRDIAAVFSAFEAKVAARRAAEGPAEERPCFRTVSVFPWGGPAKSGHAARG</sequence>
<evidence type="ECO:0000313" key="1">
    <source>
        <dbReference type="EMBL" id="KNX39690.1"/>
    </source>
</evidence>
<keyword evidence="2" id="KW-1185">Reference proteome</keyword>
<dbReference type="AlphaFoldDB" id="A0A0L6CPV6"/>
<dbReference type="OrthoDB" id="7945987at2"/>
<organism evidence="1 2">
    <name type="scientific">Luteipulveratus halotolerans</name>
    <dbReference type="NCBI Taxonomy" id="1631356"/>
    <lineage>
        <taxon>Bacteria</taxon>
        <taxon>Bacillati</taxon>
        <taxon>Actinomycetota</taxon>
        <taxon>Actinomycetes</taxon>
        <taxon>Micrococcales</taxon>
        <taxon>Dermacoccaceae</taxon>
        <taxon>Luteipulveratus</taxon>
    </lineage>
</organism>
<reference evidence="2" key="1">
    <citation type="submission" date="2015-03" db="EMBL/GenBank/DDBJ databases">
        <title>Luteipulveratus halotolerans sp. nov., a novel actinobacterium (Dermacoccaceae) from Sarawak, Malaysia.</title>
        <authorList>
            <person name="Juboi H."/>
            <person name="Basik A."/>
            <person name="Shamsul S.S."/>
            <person name="Arnold P."/>
            <person name="Schmitt E.K."/>
            <person name="Sanglier J.-J."/>
            <person name="Yeo T."/>
        </authorList>
    </citation>
    <scope>NUCLEOTIDE SEQUENCE [LARGE SCALE GENOMIC DNA]</scope>
    <source>
        <strain evidence="2">C296001</strain>
    </source>
</reference>
<protein>
    <recommendedName>
        <fullName evidence="3">HTH arsR-type domain-containing protein</fullName>
    </recommendedName>
</protein>
<name>A0A0L6CPV6_9MICO</name>
<evidence type="ECO:0000313" key="2">
    <source>
        <dbReference type="Proteomes" id="UP000037397"/>
    </source>
</evidence>
<gene>
    <name evidence="1" type="ORF">VV01_00180</name>
</gene>
<dbReference type="RefSeq" id="WP_050668129.1">
    <property type="nucleotide sequence ID" value="NZ_LAIR01000001.1"/>
</dbReference>
<comment type="caution">
    <text evidence="1">The sequence shown here is derived from an EMBL/GenBank/DDBJ whole genome shotgun (WGS) entry which is preliminary data.</text>
</comment>